<dbReference type="Gene3D" id="1.10.260.40">
    <property type="entry name" value="lambda repressor-like DNA-binding domains"/>
    <property type="match status" value="1"/>
</dbReference>
<feature type="domain" description="HTH cro/C1-type" evidence="5">
    <location>
        <begin position="12"/>
        <end position="66"/>
    </location>
</feature>
<evidence type="ECO:0000256" key="1">
    <source>
        <dbReference type="ARBA" id="ARBA00023015"/>
    </source>
</evidence>
<keyword evidence="1" id="KW-0805">Transcription regulation</keyword>
<dbReference type="Pfam" id="PF01381">
    <property type="entry name" value="HTH_3"/>
    <property type="match status" value="1"/>
</dbReference>
<organism evidence="6 7">
    <name type="scientific">Paraburkholderia guartelaensis</name>
    <dbReference type="NCBI Taxonomy" id="2546446"/>
    <lineage>
        <taxon>Bacteria</taxon>
        <taxon>Pseudomonadati</taxon>
        <taxon>Pseudomonadota</taxon>
        <taxon>Betaproteobacteria</taxon>
        <taxon>Burkholderiales</taxon>
        <taxon>Burkholderiaceae</taxon>
        <taxon>Paraburkholderia</taxon>
    </lineage>
</organism>
<reference evidence="6 7" key="1">
    <citation type="submission" date="2019-03" db="EMBL/GenBank/DDBJ databases">
        <title>Paraburkholderia sp. isolated from native Mimosa gymnas in Guartela State Park, Brazil.</title>
        <authorList>
            <person name="Paulitsch F."/>
            <person name="Hungria M."/>
            <person name="Delamuta J.R.M."/>
            <person name="Ribeiro R.A."/>
            <person name="Dall'Agnol R."/>
            <person name="Silva J.S.B."/>
        </authorList>
    </citation>
    <scope>NUCLEOTIDE SEQUENCE [LARGE SCALE GENOMIC DNA]</scope>
    <source>
        <strain evidence="6 7">CNPSo 3008</strain>
    </source>
</reference>
<feature type="compositionally biased region" description="Low complexity" evidence="4">
    <location>
        <begin position="72"/>
        <end position="84"/>
    </location>
</feature>
<dbReference type="GO" id="GO:0005829">
    <property type="term" value="C:cytosol"/>
    <property type="evidence" value="ECO:0007669"/>
    <property type="project" value="TreeGrafter"/>
</dbReference>
<dbReference type="Proteomes" id="UP000295606">
    <property type="component" value="Unassembled WGS sequence"/>
</dbReference>
<comment type="caution">
    <text evidence="6">The sequence shown here is derived from an EMBL/GenBank/DDBJ whole genome shotgun (WGS) entry which is preliminary data.</text>
</comment>
<gene>
    <name evidence="6" type="ORF">E1N52_40785</name>
</gene>
<evidence type="ECO:0000256" key="3">
    <source>
        <dbReference type="ARBA" id="ARBA00023163"/>
    </source>
</evidence>
<keyword evidence="3" id="KW-0804">Transcription</keyword>
<evidence type="ECO:0000313" key="7">
    <source>
        <dbReference type="Proteomes" id="UP000295606"/>
    </source>
</evidence>
<dbReference type="GO" id="GO:0003677">
    <property type="term" value="F:DNA binding"/>
    <property type="evidence" value="ECO:0007669"/>
    <property type="project" value="UniProtKB-KW"/>
</dbReference>
<dbReference type="CDD" id="cd00093">
    <property type="entry name" value="HTH_XRE"/>
    <property type="match status" value="1"/>
</dbReference>
<dbReference type="InterPro" id="IPR010982">
    <property type="entry name" value="Lambda_DNA-bd_dom_sf"/>
</dbReference>
<dbReference type="SMART" id="SM00530">
    <property type="entry name" value="HTH_XRE"/>
    <property type="match status" value="1"/>
</dbReference>
<sequence length="98" mass="10686">MRTLVKDFGLYVRQLREAHAWSQEQLAEFAGLSRSYVSEVERGTVIASLITLDKLACAFGLTAAALLAPRRPQAARDAAPQTAPGSRDEEVTPEACRL</sequence>
<feature type="compositionally biased region" description="Basic and acidic residues" evidence="4">
    <location>
        <begin position="86"/>
        <end position="98"/>
    </location>
</feature>
<dbReference type="InterPro" id="IPR001387">
    <property type="entry name" value="Cro/C1-type_HTH"/>
</dbReference>
<dbReference type="PANTHER" id="PTHR46797:SF23">
    <property type="entry name" value="HTH-TYPE TRANSCRIPTIONAL REGULATOR SUTR"/>
    <property type="match status" value="1"/>
</dbReference>
<proteinExistence type="predicted"/>
<evidence type="ECO:0000256" key="2">
    <source>
        <dbReference type="ARBA" id="ARBA00023125"/>
    </source>
</evidence>
<dbReference type="GO" id="GO:0003700">
    <property type="term" value="F:DNA-binding transcription factor activity"/>
    <property type="evidence" value="ECO:0007669"/>
    <property type="project" value="TreeGrafter"/>
</dbReference>
<keyword evidence="2" id="KW-0238">DNA-binding</keyword>
<dbReference type="RefSeq" id="WP_069263966.1">
    <property type="nucleotide sequence ID" value="NZ_SMOD01000070.1"/>
</dbReference>
<protein>
    <submittedName>
        <fullName evidence="6">XRE family transcriptional regulator</fullName>
    </submittedName>
</protein>
<dbReference type="OrthoDB" id="8527856at2"/>
<dbReference type="InterPro" id="IPR050807">
    <property type="entry name" value="TransReg_Diox_bact_type"/>
</dbReference>
<evidence type="ECO:0000259" key="5">
    <source>
        <dbReference type="PROSITE" id="PS50943"/>
    </source>
</evidence>
<name>A0A4R5L2D3_9BURK</name>
<dbReference type="PROSITE" id="PS50943">
    <property type="entry name" value="HTH_CROC1"/>
    <property type="match status" value="1"/>
</dbReference>
<accession>A0A4R5L2D3</accession>
<dbReference type="EMBL" id="SMOD01000070">
    <property type="protein sequence ID" value="TDG02243.1"/>
    <property type="molecule type" value="Genomic_DNA"/>
</dbReference>
<evidence type="ECO:0000313" key="6">
    <source>
        <dbReference type="EMBL" id="TDG02243.1"/>
    </source>
</evidence>
<dbReference type="PANTHER" id="PTHR46797">
    <property type="entry name" value="HTH-TYPE TRANSCRIPTIONAL REGULATOR"/>
    <property type="match status" value="1"/>
</dbReference>
<evidence type="ECO:0000256" key="4">
    <source>
        <dbReference type="SAM" id="MobiDB-lite"/>
    </source>
</evidence>
<feature type="region of interest" description="Disordered" evidence="4">
    <location>
        <begin position="72"/>
        <end position="98"/>
    </location>
</feature>
<dbReference type="AlphaFoldDB" id="A0A4R5L2D3"/>
<dbReference type="SUPFAM" id="SSF47413">
    <property type="entry name" value="lambda repressor-like DNA-binding domains"/>
    <property type="match status" value="1"/>
</dbReference>